<dbReference type="InterPro" id="IPR038573">
    <property type="entry name" value="BrnT_sf"/>
</dbReference>
<dbReference type="Proteomes" id="UP000241247">
    <property type="component" value="Unassembled WGS sequence"/>
</dbReference>
<reference evidence="1 2" key="1">
    <citation type="submission" date="2018-04" db="EMBL/GenBank/DDBJ databases">
        <title>Genomic Encyclopedia of Type Strains, Phase IV (KMG-IV): sequencing the most valuable type-strain genomes for metagenomic binning, comparative biology and taxonomic classification.</title>
        <authorList>
            <person name="Goeker M."/>
        </authorList>
    </citation>
    <scope>NUCLEOTIDE SEQUENCE [LARGE SCALE GENOMIC DNA]</scope>
    <source>
        <strain evidence="1 2">DSM 7138</strain>
    </source>
</reference>
<gene>
    <name evidence="1" type="ORF">C7449_105312</name>
</gene>
<accession>A0A2T5B632</accession>
<proteinExistence type="predicted"/>
<dbReference type="EMBL" id="PZZZ01000005">
    <property type="protein sequence ID" value="PTM94410.1"/>
    <property type="molecule type" value="Genomic_DNA"/>
</dbReference>
<sequence>MRILYDESKRRANIAKHGFDFAELTLEFFAASTIVPVKRNRLMAIGVLRDGIVAVVFARLGSQGMSIISMRRASRKERAVHEHR</sequence>
<dbReference type="OrthoDB" id="839663at2"/>
<dbReference type="Pfam" id="PF04365">
    <property type="entry name" value="BrnT_toxin"/>
    <property type="match status" value="1"/>
</dbReference>
<dbReference type="Gene3D" id="3.10.450.530">
    <property type="entry name" value="Ribonuclease toxin, BrnT, of type II toxin-antitoxin system"/>
    <property type="match status" value="1"/>
</dbReference>
<keyword evidence="2" id="KW-1185">Reference proteome</keyword>
<organism evidence="1 2">
    <name type="scientific">Mycoplana dimorpha</name>
    <dbReference type="NCBI Taxonomy" id="28320"/>
    <lineage>
        <taxon>Bacteria</taxon>
        <taxon>Pseudomonadati</taxon>
        <taxon>Pseudomonadota</taxon>
        <taxon>Alphaproteobacteria</taxon>
        <taxon>Hyphomicrobiales</taxon>
        <taxon>Rhizobiaceae</taxon>
        <taxon>Mycoplana</taxon>
    </lineage>
</organism>
<evidence type="ECO:0000313" key="1">
    <source>
        <dbReference type="EMBL" id="PTM94410.1"/>
    </source>
</evidence>
<name>A0A2T5B632_MYCDI</name>
<dbReference type="AlphaFoldDB" id="A0A2T5B632"/>
<protein>
    <submittedName>
        <fullName evidence="1">Uncharacterized protein</fullName>
    </submittedName>
</protein>
<dbReference type="RefSeq" id="WP_108003530.1">
    <property type="nucleotide sequence ID" value="NZ_JBHEEX010000003.1"/>
</dbReference>
<dbReference type="InterPro" id="IPR007460">
    <property type="entry name" value="BrnT_toxin"/>
</dbReference>
<evidence type="ECO:0000313" key="2">
    <source>
        <dbReference type="Proteomes" id="UP000241247"/>
    </source>
</evidence>
<comment type="caution">
    <text evidence="1">The sequence shown here is derived from an EMBL/GenBank/DDBJ whole genome shotgun (WGS) entry which is preliminary data.</text>
</comment>